<dbReference type="Proteomes" id="UP000236291">
    <property type="component" value="Unassembled WGS sequence"/>
</dbReference>
<protein>
    <submittedName>
        <fullName evidence="2">Uncharacterized protein</fullName>
    </submittedName>
</protein>
<reference evidence="2 3" key="1">
    <citation type="journal article" date="2014" name="Am. J. Bot.">
        <title>Genome assembly and annotation for red clover (Trifolium pratense; Fabaceae).</title>
        <authorList>
            <person name="Istvanek J."/>
            <person name="Jaros M."/>
            <person name="Krenek A."/>
            <person name="Repkova J."/>
        </authorList>
    </citation>
    <scope>NUCLEOTIDE SEQUENCE [LARGE SCALE GENOMIC DNA]</scope>
    <source>
        <strain evidence="3">cv. Tatra</strain>
        <tissue evidence="2">Young leaves</tissue>
    </source>
</reference>
<dbReference type="EMBL" id="ASHM01019634">
    <property type="protein sequence ID" value="PNY01044.1"/>
    <property type="molecule type" value="Genomic_DNA"/>
</dbReference>
<evidence type="ECO:0000313" key="2">
    <source>
        <dbReference type="EMBL" id="PNY01044.1"/>
    </source>
</evidence>
<organism evidence="2 3">
    <name type="scientific">Trifolium pratense</name>
    <name type="common">Red clover</name>
    <dbReference type="NCBI Taxonomy" id="57577"/>
    <lineage>
        <taxon>Eukaryota</taxon>
        <taxon>Viridiplantae</taxon>
        <taxon>Streptophyta</taxon>
        <taxon>Embryophyta</taxon>
        <taxon>Tracheophyta</taxon>
        <taxon>Spermatophyta</taxon>
        <taxon>Magnoliopsida</taxon>
        <taxon>eudicotyledons</taxon>
        <taxon>Gunneridae</taxon>
        <taxon>Pentapetalae</taxon>
        <taxon>rosids</taxon>
        <taxon>fabids</taxon>
        <taxon>Fabales</taxon>
        <taxon>Fabaceae</taxon>
        <taxon>Papilionoideae</taxon>
        <taxon>50 kb inversion clade</taxon>
        <taxon>NPAAA clade</taxon>
        <taxon>Hologalegina</taxon>
        <taxon>IRL clade</taxon>
        <taxon>Trifolieae</taxon>
        <taxon>Trifolium</taxon>
    </lineage>
</organism>
<feature type="region of interest" description="Disordered" evidence="1">
    <location>
        <begin position="74"/>
        <end position="98"/>
    </location>
</feature>
<proteinExistence type="predicted"/>
<dbReference type="AlphaFoldDB" id="A0A2K3NDD8"/>
<gene>
    <name evidence="2" type="ORF">L195_g024331</name>
</gene>
<evidence type="ECO:0000313" key="3">
    <source>
        <dbReference type="Proteomes" id="UP000236291"/>
    </source>
</evidence>
<comment type="caution">
    <text evidence="2">The sequence shown here is derived from an EMBL/GenBank/DDBJ whole genome shotgun (WGS) entry which is preliminary data.</text>
</comment>
<evidence type="ECO:0000256" key="1">
    <source>
        <dbReference type="SAM" id="MobiDB-lite"/>
    </source>
</evidence>
<sequence>MYVCVEVKEAHENLENIVVPESPDNVIIRDNVFDDNAIVISQSDESIKTVSEHLEDQGSIEKDKDVDLNVIDVDNLNSRESPDEETPAEPKKKNLKKKKKFPLVTQILMRSNML</sequence>
<accession>A0A2K3NDD8</accession>
<reference evidence="2 3" key="2">
    <citation type="journal article" date="2017" name="Front. Plant Sci.">
        <title>Gene Classification and Mining of Molecular Markers Useful in Red Clover (Trifolium pratense) Breeding.</title>
        <authorList>
            <person name="Istvanek J."/>
            <person name="Dluhosova J."/>
            <person name="Dluhos P."/>
            <person name="Patkova L."/>
            <person name="Nedelnik J."/>
            <person name="Repkova J."/>
        </authorList>
    </citation>
    <scope>NUCLEOTIDE SEQUENCE [LARGE SCALE GENOMIC DNA]</scope>
    <source>
        <strain evidence="3">cv. Tatra</strain>
        <tissue evidence="2">Young leaves</tissue>
    </source>
</reference>
<name>A0A2K3NDD8_TRIPR</name>